<evidence type="ECO:0000313" key="2">
    <source>
        <dbReference type="EMBL" id="KZX13709.1"/>
    </source>
</evidence>
<protein>
    <submittedName>
        <fullName evidence="2">Uncharacterized protein</fullName>
    </submittedName>
</protein>
<feature type="transmembrane region" description="Helical" evidence="1">
    <location>
        <begin position="38"/>
        <end position="60"/>
    </location>
</feature>
<dbReference type="AlphaFoldDB" id="A0A166BR43"/>
<keyword evidence="1" id="KW-0472">Membrane</keyword>
<keyword evidence="1" id="KW-0812">Transmembrane</keyword>
<name>A0A166BR43_METOA</name>
<dbReference type="EMBL" id="LWMU01000047">
    <property type="protein sequence ID" value="KZX13709.1"/>
    <property type="molecule type" value="Genomic_DNA"/>
</dbReference>
<gene>
    <name evidence="2" type="ORF">MBORA_04150</name>
</gene>
<sequence length="255" mass="29817">MRRNSGRSWKFKFAIVMLIIASIFFVSRIIVLGDPEEVVAYLWKQIGFIPVNILIVALLLDGIMSKKEREAILEKLDMLMGTFFTEIGNDLISEISKANKNKSKTKDLKSIKNWTDKDYENKLKELRDSPIDFEADVPLEDREEFLTSIHVSIEKNREFIINLINNPNLFEKDEFSALVLALLHLDEELSRRGDLSNIDDVDFNHLTGDIKRVYTHLVYEWIYYLKYLNQFYPYMISLAIRTNPFDSDADVHVIE</sequence>
<reference evidence="3" key="1">
    <citation type="journal article" date="2016" name="Genome Announc.">
        <title>Draft Genome Sequences of Methanobrevibacter curvatus DSM11111, Methanobrevibacter cuticularis DSM11139, Methanobrevibacter filiformis DSM11501, and Methanobrevibacter oralis DSM7256.</title>
        <authorList>
            <person name="Poehlein A."/>
            <person name="Seedorf H."/>
        </authorList>
    </citation>
    <scope>NUCLEOTIDE SEQUENCE [LARGE SCALE GENOMIC DNA]</scope>
    <source>
        <strain evidence="3">DSM 7256 / JCM 30027 / ZR</strain>
    </source>
</reference>
<evidence type="ECO:0000256" key="1">
    <source>
        <dbReference type="SAM" id="Phobius"/>
    </source>
</evidence>
<proteinExistence type="predicted"/>
<keyword evidence="1" id="KW-1133">Transmembrane helix</keyword>
<dbReference type="PATRIC" id="fig|66851.6.peg.477"/>
<accession>A0A166BR43</accession>
<dbReference type="RefSeq" id="WP_042692377.1">
    <property type="nucleotide sequence ID" value="NZ_CABMAB010000008.1"/>
</dbReference>
<organism evidence="2 3">
    <name type="scientific">Methanobrevibacter oralis</name>
    <dbReference type="NCBI Taxonomy" id="66851"/>
    <lineage>
        <taxon>Archaea</taxon>
        <taxon>Methanobacteriati</taxon>
        <taxon>Methanobacteriota</taxon>
        <taxon>Methanomada group</taxon>
        <taxon>Methanobacteria</taxon>
        <taxon>Methanobacteriales</taxon>
        <taxon>Methanobacteriaceae</taxon>
        <taxon>Methanobrevibacter</taxon>
    </lineage>
</organism>
<dbReference type="OrthoDB" id="56871at2157"/>
<comment type="caution">
    <text evidence="2">The sequence shown here is derived from an EMBL/GenBank/DDBJ whole genome shotgun (WGS) entry which is preliminary data.</text>
</comment>
<keyword evidence="3" id="KW-1185">Reference proteome</keyword>
<evidence type="ECO:0000313" key="3">
    <source>
        <dbReference type="Proteomes" id="UP000077428"/>
    </source>
</evidence>
<feature type="transmembrane region" description="Helical" evidence="1">
    <location>
        <begin position="12"/>
        <end position="32"/>
    </location>
</feature>
<dbReference type="Proteomes" id="UP000077428">
    <property type="component" value="Unassembled WGS sequence"/>
</dbReference>